<feature type="binding site" evidence="1">
    <location>
        <position position="101"/>
    </location>
    <ligand>
        <name>S-adenosyl-L-methionine</name>
        <dbReference type="ChEBI" id="CHEBI:59789"/>
    </ligand>
</feature>
<dbReference type="Pfam" id="PF01795">
    <property type="entry name" value="Methyltransf_5"/>
    <property type="match status" value="1"/>
</dbReference>
<keyword evidence="3" id="KW-1185">Reference proteome</keyword>
<keyword evidence="1 2" id="KW-0489">Methyltransferase</keyword>
<dbReference type="HAMAP" id="MF_01007">
    <property type="entry name" value="16SrRNA_methyltr_H"/>
    <property type="match status" value="1"/>
</dbReference>
<reference evidence="2" key="1">
    <citation type="submission" date="2021-07" db="EMBL/GenBank/DDBJ databases">
        <title>Complete genome sequence of Crassaminicella sp. 143-21, isolated from a deep-sea hydrothermal vent.</title>
        <authorList>
            <person name="Li X."/>
        </authorList>
    </citation>
    <scope>NUCLEOTIDE SEQUENCE</scope>
    <source>
        <strain evidence="2">143-21</strain>
    </source>
</reference>
<evidence type="ECO:0000313" key="2">
    <source>
        <dbReference type="EMBL" id="QXM05806.1"/>
    </source>
</evidence>
<dbReference type="PANTHER" id="PTHR11265:SF0">
    <property type="entry name" value="12S RRNA N4-METHYLCYTIDINE METHYLTRANSFERASE"/>
    <property type="match status" value="1"/>
</dbReference>
<feature type="binding site" evidence="1">
    <location>
        <position position="108"/>
    </location>
    <ligand>
        <name>S-adenosyl-L-methionine</name>
        <dbReference type="ChEBI" id="CHEBI:59789"/>
    </ligand>
</feature>
<dbReference type="GO" id="GO:0008168">
    <property type="term" value="F:methyltransferase activity"/>
    <property type="evidence" value="ECO:0007669"/>
    <property type="project" value="UniProtKB-KW"/>
</dbReference>
<dbReference type="PANTHER" id="PTHR11265">
    <property type="entry name" value="S-ADENOSYL-METHYLTRANSFERASE MRAW"/>
    <property type="match status" value="1"/>
</dbReference>
<proteinExistence type="inferred from homology"/>
<comment type="subcellular location">
    <subcellularLocation>
        <location evidence="1">Cytoplasm</location>
    </subcellularLocation>
</comment>
<accession>A0ABX8RAG9</accession>
<feature type="binding site" evidence="1">
    <location>
        <position position="80"/>
    </location>
    <ligand>
        <name>S-adenosyl-L-methionine</name>
        <dbReference type="ChEBI" id="CHEBI:59789"/>
    </ligand>
</feature>
<evidence type="ECO:0000313" key="3">
    <source>
        <dbReference type="Proteomes" id="UP000886818"/>
    </source>
</evidence>
<dbReference type="EC" id="2.1.1.199" evidence="1"/>
<gene>
    <name evidence="1 2" type="primary">rsmH</name>
    <name evidence="2" type="ORF">KVH43_10630</name>
</gene>
<keyword evidence="1 2" id="KW-0808">Transferase</keyword>
<protein>
    <recommendedName>
        <fullName evidence="1">Ribosomal RNA small subunit methyltransferase H</fullName>
        <ecNumber evidence="1">2.1.1.199</ecNumber>
    </recommendedName>
    <alternativeName>
        <fullName evidence="1">16S rRNA m(4)C1402 methyltransferase</fullName>
    </alternativeName>
    <alternativeName>
        <fullName evidence="1">rRNA (cytosine-N(4)-)-methyltransferase RsmH</fullName>
    </alternativeName>
</protein>
<comment type="function">
    <text evidence="1">Specifically methylates the N4 position of cytidine in position 1402 (C1402) of 16S rRNA.</text>
</comment>
<keyword evidence="1" id="KW-0698">rRNA processing</keyword>
<dbReference type="NCBIfam" id="TIGR00006">
    <property type="entry name" value="16S rRNA (cytosine(1402)-N(4))-methyltransferase RsmH"/>
    <property type="match status" value="1"/>
</dbReference>
<comment type="catalytic activity">
    <reaction evidence="1">
        <text>cytidine(1402) in 16S rRNA + S-adenosyl-L-methionine = N(4)-methylcytidine(1402) in 16S rRNA + S-adenosyl-L-homocysteine + H(+)</text>
        <dbReference type="Rhea" id="RHEA:42928"/>
        <dbReference type="Rhea" id="RHEA-COMP:10286"/>
        <dbReference type="Rhea" id="RHEA-COMP:10287"/>
        <dbReference type="ChEBI" id="CHEBI:15378"/>
        <dbReference type="ChEBI" id="CHEBI:57856"/>
        <dbReference type="ChEBI" id="CHEBI:59789"/>
        <dbReference type="ChEBI" id="CHEBI:74506"/>
        <dbReference type="ChEBI" id="CHEBI:82748"/>
        <dbReference type="EC" id="2.1.1.199"/>
    </reaction>
</comment>
<dbReference type="PIRSF" id="PIRSF004486">
    <property type="entry name" value="MraW"/>
    <property type="match status" value="1"/>
</dbReference>
<dbReference type="GO" id="GO:0032259">
    <property type="term" value="P:methylation"/>
    <property type="evidence" value="ECO:0007669"/>
    <property type="project" value="UniProtKB-KW"/>
</dbReference>
<sequence>MNFKHISVLLEETIENLDIKPHGIYVDGTLGGGGHASKICESLEKDGLLVGIDQDQDALDAAKKRLEKYTNQKIFVHSNFSNIKNVLESLNIDGIDGIILDLGVSSYQLDEGSRGFSYMQDAPLDMRMDRRNDFCAKDVVNGYTEDELTRIIKEYGEERWAKRIAHFIVNERKKKTIETTKELVEIIKSAIPAAARRDGPHPAKRTFQAIRIEVNNELGIIEQTIRDVSEKLNSGGRICIITFHSLEDRIVKNTFKDLSTACKCPPELPICQCGGKAVLKRITKKPILPSDLEIEMNPRSRSAKLRVAQKV</sequence>
<name>A0ABX8RAG9_9CLOT</name>
<evidence type="ECO:0000256" key="1">
    <source>
        <dbReference type="HAMAP-Rule" id="MF_01007"/>
    </source>
</evidence>
<dbReference type="Proteomes" id="UP000886818">
    <property type="component" value="Chromosome"/>
</dbReference>
<feature type="binding site" evidence="1">
    <location>
        <begin position="33"/>
        <end position="35"/>
    </location>
    <ligand>
        <name>S-adenosyl-L-methionine</name>
        <dbReference type="ChEBI" id="CHEBI:59789"/>
    </ligand>
</feature>
<comment type="similarity">
    <text evidence="1">Belongs to the methyltransferase superfamily. RsmH family.</text>
</comment>
<keyword evidence="1" id="KW-0963">Cytoplasm</keyword>
<organism evidence="2 3">
    <name type="scientific">Crassaminicella indica</name>
    <dbReference type="NCBI Taxonomy" id="2855394"/>
    <lineage>
        <taxon>Bacteria</taxon>
        <taxon>Bacillati</taxon>
        <taxon>Bacillota</taxon>
        <taxon>Clostridia</taxon>
        <taxon>Eubacteriales</taxon>
        <taxon>Clostridiaceae</taxon>
        <taxon>Crassaminicella</taxon>
    </lineage>
</organism>
<keyword evidence="1" id="KW-0949">S-adenosyl-L-methionine</keyword>
<dbReference type="RefSeq" id="WP_218282504.1">
    <property type="nucleotide sequence ID" value="NZ_CP078093.1"/>
</dbReference>
<dbReference type="EMBL" id="CP078093">
    <property type="protein sequence ID" value="QXM05806.1"/>
    <property type="molecule type" value="Genomic_DNA"/>
</dbReference>
<feature type="binding site" evidence="1">
    <location>
        <position position="53"/>
    </location>
    <ligand>
        <name>S-adenosyl-L-methionine</name>
        <dbReference type="ChEBI" id="CHEBI:59789"/>
    </ligand>
</feature>
<dbReference type="InterPro" id="IPR002903">
    <property type="entry name" value="RsmH"/>
</dbReference>